<dbReference type="Proteomes" id="UP000236454">
    <property type="component" value="Unassembled WGS sequence"/>
</dbReference>
<keyword evidence="3" id="KW-1185">Reference proteome</keyword>
<organism evidence="2 3">
    <name type="scientific">Lishizhenia tianjinensis</name>
    <dbReference type="NCBI Taxonomy" id="477690"/>
    <lineage>
        <taxon>Bacteria</taxon>
        <taxon>Pseudomonadati</taxon>
        <taxon>Bacteroidota</taxon>
        <taxon>Flavobacteriia</taxon>
        <taxon>Flavobacteriales</taxon>
        <taxon>Crocinitomicaceae</taxon>
        <taxon>Lishizhenia</taxon>
    </lineage>
</organism>
<feature type="transmembrane region" description="Helical" evidence="1">
    <location>
        <begin position="64"/>
        <end position="83"/>
    </location>
</feature>
<reference evidence="2 3" key="1">
    <citation type="submission" date="2016-10" db="EMBL/GenBank/DDBJ databases">
        <authorList>
            <person name="de Groot N.N."/>
        </authorList>
    </citation>
    <scope>NUCLEOTIDE SEQUENCE [LARGE SCALE GENOMIC DNA]</scope>
    <source>
        <strain evidence="2 3">CGMCC 1.7005</strain>
    </source>
</reference>
<dbReference type="RefSeq" id="WP_090247694.1">
    <property type="nucleotide sequence ID" value="NZ_FPAS01000002.1"/>
</dbReference>
<keyword evidence="1" id="KW-0812">Transmembrane</keyword>
<evidence type="ECO:0000256" key="1">
    <source>
        <dbReference type="SAM" id="Phobius"/>
    </source>
</evidence>
<feature type="transmembrane region" description="Helical" evidence="1">
    <location>
        <begin position="181"/>
        <end position="200"/>
    </location>
</feature>
<proteinExistence type="predicted"/>
<evidence type="ECO:0008006" key="4">
    <source>
        <dbReference type="Google" id="ProtNLM"/>
    </source>
</evidence>
<protein>
    <recommendedName>
        <fullName evidence="4">DUF2306 domain-containing protein</fullName>
    </recommendedName>
</protein>
<evidence type="ECO:0000313" key="3">
    <source>
        <dbReference type="Proteomes" id="UP000236454"/>
    </source>
</evidence>
<feature type="transmembrane region" description="Helical" evidence="1">
    <location>
        <begin position="157"/>
        <end position="175"/>
    </location>
</feature>
<dbReference type="STRING" id="477690.SAMN05216474_1447"/>
<gene>
    <name evidence="2" type="ORF">SAMN05216474_1447</name>
</gene>
<sequence>MITALIVTHAAFGGIALLSATLAVIFKKGGKQHKGWGRVFFYTMLLCSISAMITACLPDHESPFLFSVGIFSFYFLFTGWRALKYKEADVNLKWDKALAFFMLVFAPVMMVAPIFMFGVINIVQAVFGGALLVFAIQDLRLFRNPEKLKKNWLVQHLSRMLGAYISAITAFIVVNQLVPGIVGWLLPGVIGSILITYWNVRLGRKNKKEVV</sequence>
<feature type="transmembrane region" description="Helical" evidence="1">
    <location>
        <begin position="39"/>
        <end position="57"/>
    </location>
</feature>
<accession>A0A1I6ZL35</accession>
<name>A0A1I6ZL35_9FLAO</name>
<keyword evidence="1" id="KW-0472">Membrane</keyword>
<dbReference type="AlphaFoldDB" id="A0A1I6ZL35"/>
<evidence type="ECO:0000313" key="2">
    <source>
        <dbReference type="EMBL" id="SFT63327.1"/>
    </source>
</evidence>
<feature type="transmembrane region" description="Helical" evidence="1">
    <location>
        <begin position="103"/>
        <end position="136"/>
    </location>
</feature>
<dbReference type="EMBL" id="FPAS01000002">
    <property type="protein sequence ID" value="SFT63327.1"/>
    <property type="molecule type" value="Genomic_DNA"/>
</dbReference>
<dbReference type="OrthoDB" id="1162022at2"/>
<keyword evidence="1" id="KW-1133">Transmembrane helix</keyword>